<dbReference type="InterPro" id="IPR048932">
    <property type="entry name" value="Rhamnosid-like_N_bacteroidetes"/>
</dbReference>
<dbReference type="Proteomes" id="UP001596113">
    <property type="component" value="Unassembled WGS sequence"/>
</dbReference>
<dbReference type="EMBL" id="JBHSMI010000023">
    <property type="protein sequence ID" value="MFC5403319.1"/>
    <property type="molecule type" value="Genomic_DNA"/>
</dbReference>
<accession>A0ABW0HQE0</accession>
<reference evidence="5" key="1">
    <citation type="journal article" date="2019" name="Int. J. Syst. Evol. Microbiol.">
        <title>The Global Catalogue of Microorganisms (GCM) 10K type strain sequencing project: providing services to taxonomists for standard genome sequencing and annotation.</title>
        <authorList>
            <consortium name="The Broad Institute Genomics Platform"/>
            <consortium name="The Broad Institute Genome Sequencing Center for Infectious Disease"/>
            <person name="Wu L."/>
            <person name="Ma J."/>
        </authorList>
    </citation>
    <scope>NUCLEOTIDE SEQUENCE [LARGE SCALE GENOMIC DNA]</scope>
    <source>
        <strain evidence="5">CGMCC 1.18575</strain>
    </source>
</reference>
<feature type="domain" description="Alpha-L-rhamnosidase C-terminal" evidence="2">
    <location>
        <begin position="598"/>
        <end position="634"/>
    </location>
</feature>
<dbReference type="InterPro" id="IPR035396">
    <property type="entry name" value="Bac_rhamnosid6H"/>
</dbReference>
<dbReference type="Pfam" id="PF17389">
    <property type="entry name" value="Bac_rhamnosid6H"/>
    <property type="match status" value="1"/>
</dbReference>
<dbReference type="InterPro" id="IPR012341">
    <property type="entry name" value="6hp_glycosidase-like_sf"/>
</dbReference>
<name>A0ABW0HQE0_9BACL</name>
<evidence type="ECO:0000313" key="4">
    <source>
        <dbReference type="EMBL" id="MFC5403319.1"/>
    </source>
</evidence>
<dbReference type="Pfam" id="PF21209">
    <property type="entry name" value="Bac_rhamnosid-like_N"/>
    <property type="match status" value="1"/>
</dbReference>
<dbReference type="RefSeq" id="WP_378132562.1">
    <property type="nucleotide sequence ID" value="NZ_JBHSMI010000023.1"/>
</dbReference>
<dbReference type="Gene3D" id="1.50.10.10">
    <property type="match status" value="1"/>
</dbReference>
<proteinExistence type="predicted"/>
<dbReference type="InterPro" id="IPR035398">
    <property type="entry name" value="Bac_rhamnosid_C"/>
</dbReference>
<feature type="domain" description="Alpha-rhamnosidase-like N-terminal" evidence="3">
    <location>
        <begin position="47"/>
        <end position="240"/>
    </location>
</feature>
<feature type="domain" description="Alpha-L-rhamnosidase six-hairpin glycosidase" evidence="1">
    <location>
        <begin position="262"/>
        <end position="595"/>
    </location>
</feature>
<gene>
    <name evidence="4" type="ORF">ACFPOF_11315</name>
</gene>
<sequence length="699" mass="80247">MTSRQATWICYPNDYEIWLHAQASVKRQFRGYICPPFWRLDGAYSNVMFRKRFDIAEEETVALSVQGEFVLHLDGSMIPLPYEKTQITSVKVPAGRHELLVKVFNDRTVPSVYAESASFVTDASWEATCHNGKWVAAAAVGFDDIACPPADFPFAYDTVRPVDTIATERGVVVDFGQETFGFVRLLQLTGRGKLRLYYGETLPEAMAGEMAETFDELSIDNELPRTVKTPVTRAFRYVNVQAGPGLVWSDIVHDYEYLPLTQLGEFRSSDDRLNRIWDVSVRTLHMNTREFMYDGLKRDRWVWSGDAYQSFLMNNYVFFDQDVTRRTLIALRGKEPVEMHINTIMDYTFYWFIAFYDYYMYTGDLAFIRHCYPQMMSLMDFCLKRRNDAGMMEGLPEDWVFIDWAPMELRGEVSAEQLLFCRSLETIALLAKELGDLDNESKFAKLAAELHERMRERFWDEEEGAFISGTLQGERIGQILKYPNMFALRFGYLNDSRIEAVKRNVMLNEAVQKITTPYMRFYELEAMCELGEKQRVLREIREYWGGMLDLGATTFWEQYDPELPAEAQYDMYGDKYRKSLCHAWGAAPIYLIGKYLTGVHPVGPGYAHYLVEPELGDLDWLEGTVPTPHGVISVYADRDCIRVTTCAGGSGTLRFRSASVPATNEGEIRLSGPGTYEIALTLPSSVYEVKRAFFSTPSD</sequence>
<protein>
    <submittedName>
        <fullName evidence="4">Alpha-L-rhamnosidase C-terminal domain-containing protein</fullName>
    </submittedName>
</protein>
<evidence type="ECO:0000259" key="2">
    <source>
        <dbReference type="Pfam" id="PF17390"/>
    </source>
</evidence>
<keyword evidence="5" id="KW-1185">Reference proteome</keyword>
<evidence type="ECO:0000313" key="5">
    <source>
        <dbReference type="Proteomes" id="UP001596113"/>
    </source>
</evidence>
<dbReference type="Gene3D" id="2.60.420.10">
    <property type="entry name" value="Maltose phosphorylase, domain 3"/>
    <property type="match status" value="1"/>
</dbReference>
<dbReference type="Pfam" id="PF17390">
    <property type="entry name" value="Bac_rhamnosid_C"/>
    <property type="match status" value="1"/>
</dbReference>
<comment type="caution">
    <text evidence="4">The sequence shown here is derived from an EMBL/GenBank/DDBJ whole genome shotgun (WGS) entry which is preliminary data.</text>
</comment>
<dbReference type="InterPro" id="IPR008928">
    <property type="entry name" value="6-hairpin_glycosidase_sf"/>
</dbReference>
<dbReference type="PANTHER" id="PTHR34987">
    <property type="entry name" value="C, PUTATIVE (AFU_ORTHOLOGUE AFUA_3G02880)-RELATED"/>
    <property type="match status" value="1"/>
</dbReference>
<organism evidence="4 5">
    <name type="scientific">Cohnella soli</name>
    <dbReference type="NCBI Taxonomy" id="425005"/>
    <lineage>
        <taxon>Bacteria</taxon>
        <taxon>Bacillati</taxon>
        <taxon>Bacillota</taxon>
        <taxon>Bacilli</taxon>
        <taxon>Bacillales</taxon>
        <taxon>Paenibacillaceae</taxon>
        <taxon>Cohnella</taxon>
    </lineage>
</organism>
<evidence type="ECO:0000259" key="3">
    <source>
        <dbReference type="Pfam" id="PF21209"/>
    </source>
</evidence>
<dbReference type="SUPFAM" id="SSF48208">
    <property type="entry name" value="Six-hairpin glycosidases"/>
    <property type="match status" value="1"/>
</dbReference>
<evidence type="ECO:0000259" key="1">
    <source>
        <dbReference type="Pfam" id="PF17389"/>
    </source>
</evidence>
<dbReference type="PANTHER" id="PTHR34987:SF6">
    <property type="entry name" value="ALPHA-L-RHAMNOSIDASE SIX-HAIRPIN GLYCOSIDASE DOMAIN-CONTAINING PROTEIN"/>
    <property type="match status" value="1"/>
</dbReference>
<dbReference type="Gene3D" id="2.60.120.260">
    <property type="entry name" value="Galactose-binding domain-like"/>
    <property type="match status" value="2"/>
</dbReference>